<feature type="domain" description="YaiO beta-barrel" evidence="2">
    <location>
        <begin position="28"/>
        <end position="192"/>
    </location>
</feature>
<gene>
    <name evidence="3" type="ORF">RY831_10475</name>
</gene>
<evidence type="ECO:0000313" key="4">
    <source>
        <dbReference type="Proteomes" id="UP001352263"/>
    </source>
</evidence>
<name>A0ABU6J8G2_9BURK</name>
<dbReference type="InterPro" id="IPR030887">
    <property type="entry name" value="Beta-barrel_YaiO"/>
</dbReference>
<comment type="caution">
    <text evidence="3">The sequence shown here is derived from an EMBL/GenBank/DDBJ whole genome shotgun (WGS) entry which is preliminary data.</text>
</comment>
<dbReference type="Proteomes" id="UP001352263">
    <property type="component" value="Unassembled WGS sequence"/>
</dbReference>
<feature type="signal peptide" evidence="1">
    <location>
        <begin position="1"/>
        <end position="25"/>
    </location>
</feature>
<feature type="chain" id="PRO_5046433888" evidence="1">
    <location>
        <begin position="26"/>
        <end position="251"/>
    </location>
</feature>
<dbReference type="RefSeq" id="WP_326506292.1">
    <property type="nucleotide sequence ID" value="NZ_JAWIIV010000007.1"/>
</dbReference>
<dbReference type="Pfam" id="PF19413">
    <property type="entry name" value="YaiO"/>
    <property type="match status" value="1"/>
</dbReference>
<keyword evidence="1" id="KW-0732">Signal</keyword>
<reference evidence="3 4" key="1">
    <citation type="submission" date="2023-10" db="EMBL/GenBank/DDBJ databases">
        <title>Noviherbaspirillum sp. CPCC 100848 genome assembly.</title>
        <authorList>
            <person name="Li X.Y."/>
            <person name="Fang X.M."/>
        </authorList>
    </citation>
    <scope>NUCLEOTIDE SEQUENCE [LARGE SCALE GENOMIC DNA]</scope>
    <source>
        <strain evidence="3 4">CPCC 100848</strain>
    </source>
</reference>
<sequence>MNKPARYTAACMLSAAALGANAAYAASTVGLFVGHEHLNNGSPNWEESAIRMSHEIAPRRLVDIAVTRTERFNLSDSQISAAYVAPLSRQLTAGIEANASPSHRVLARNAFGTTLQYEFAPAWLIHAGAKTTRYDDVRVNQSLLMLEHYFSSFSWSVGWRPARAFHTTAHSGELRGSYYYGDRNSVGIIVAGGKEAASIGGRVALTSLRSATLVGRHWLSRDWAINYGVGSSRQGEFYVRNGISIGVQHTF</sequence>
<dbReference type="NCBIfam" id="TIGR04390">
    <property type="entry name" value="OMP_YaiO_dom"/>
    <property type="match status" value="1"/>
</dbReference>
<evidence type="ECO:0000313" key="3">
    <source>
        <dbReference type="EMBL" id="MEC4719577.1"/>
    </source>
</evidence>
<accession>A0ABU6J8G2</accession>
<evidence type="ECO:0000259" key="2">
    <source>
        <dbReference type="Pfam" id="PF19413"/>
    </source>
</evidence>
<organism evidence="3 4">
    <name type="scientific">Noviherbaspirillum album</name>
    <dbReference type="NCBI Taxonomy" id="3080276"/>
    <lineage>
        <taxon>Bacteria</taxon>
        <taxon>Pseudomonadati</taxon>
        <taxon>Pseudomonadota</taxon>
        <taxon>Betaproteobacteria</taxon>
        <taxon>Burkholderiales</taxon>
        <taxon>Oxalobacteraceae</taxon>
        <taxon>Noviherbaspirillum</taxon>
    </lineage>
</organism>
<keyword evidence="4" id="KW-1185">Reference proteome</keyword>
<protein>
    <submittedName>
        <fullName evidence="3">YaiO family outer membrane beta-barrel protein</fullName>
    </submittedName>
</protein>
<dbReference type="EMBL" id="JAWIIV010000007">
    <property type="protein sequence ID" value="MEC4719577.1"/>
    <property type="molecule type" value="Genomic_DNA"/>
</dbReference>
<proteinExistence type="predicted"/>
<evidence type="ECO:0000256" key="1">
    <source>
        <dbReference type="SAM" id="SignalP"/>
    </source>
</evidence>